<dbReference type="GO" id="GO:0006740">
    <property type="term" value="P:NADPH regeneration"/>
    <property type="evidence" value="ECO:0007669"/>
    <property type="project" value="TreeGrafter"/>
</dbReference>
<dbReference type="Gene3D" id="3.30.360.10">
    <property type="entry name" value="Dihydrodipicolinate Reductase, domain 2"/>
    <property type="match status" value="1"/>
</dbReference>
<feature type="domain" description="Gfo/Idh/MocA-like oxidoreductase C-terminal" evidence="3">
    <location>
        <begin position="168"/>
        <end position="357"/>
    </location>
</feature>
<dbReference type="Proteomes" id="UP000799750">
    <property type="component" value="Unassembled WGS sequence"/>
</dbReference>
<dbReference type="InterPro" id="IPR000683">
    <property type="entry name" value="Gfo/Idh/MocA-like_OxRdtase_N"/>
</dbReference>
<feature type="region of interest" description="Disordered" evidence="1">
    <location>
        <begin position="298"/>
        <end position="331"/>
    </location>
</feature>
<dbReference type="OrthoDB" id="64915at2759"/>
<evidence type="ECO:0000256" key="1">
    <source>
        <dbReference type="SAM" id="MobiDB-lite"/>
    </source>
</evidence>
<organism evidence="4 5">
    <name type="scientific">Lophium mytilinum</name>
    <dbReference type="NCBI Taxonomy" id="390894"/>
    <lineage>
        <taxon>Eukaryota</taxon>
        <taxon>Fungi</taxon>
        <taxon>Dikarya</taxon>
        <taxon>Ascomycota</taxon>
        <taxon>Pezizomycotina</taxon>
        <taxon>Dothideomycetes</taxon>
        <taxon>Pleosporomycetidae</taxon>
        <taxon>Mytilinidiales</taxon>
        <taxon>Mytilinidiaceae</taxon>
        <taxon>Lophium</taxon>
    </lineage>
</organism>
<dbReference type="SUPFAM" id="SSF51735">
    <property type="entry name" value="NAD(P)-binding Rossmann-fold domains"/>
    <property type="match status" value="1"/>
</dbReference>
<dbReference type="AlphaFoldDB" id="A0A6A6QC67"/>
<dbReference type="GO" id="GO:0000166">
    <property type="term" value="F:nucleotide binding"/>
    <property type="evidence" value="ECO:0007669"/>
    <property type="project" value="InterPro"/>
</dbReference>
<keyword evidence="5" id="KW-1185">Reference proteome</keyword>
<evidence type="ECO:0000259" key="3">
    <source>
        <dbReference type="Pfam" id="PF02894"/>
    </source>
</evidence>
<sequence>MVLFLRTELATYRSLQRQYHFLINSSSLGLFAQEEHLPALLGNPSLKLVAIYSRSLASAKSLSKDLKDVDLYSEDSGEGKGYADLLKRDDLKGVIVCLPISNQPTFIKQALSAGKHVLSEKPVAPTLAAAKDLIDWYRASIPPSTIWAVAENFRYLDTFRYGAEQVSKLGRVLGLRVRMGQMVKPGGKWYETAWRKTPDYQGGFLLDGGVHYIAGTRVFLGPANAIVRTSAHTQQLQEHLPPVDTVDATVKLASGATGTVSMSFGTTFKGNEYSVACEKGTVTVLRGKVVVTKDGEEEVKEFPDEGSGVTPESRAWGESIVSGKADPRQSPEEALADLELLEAFLRSGEQNGAPVELKYST</sequence>
<evidence type="ECO:0000313" key="5">
    <source>
        <dbReference type="Proteomes" id="UP000799750"/>
    </source>
</evidence>
<gene>
    <name evidence="4" type="ORF">BU16DRAFT_470961</name>
</gene>
<dbReference type="SUPFAM" id="SSF55347">
    <property type="entry name" value="Glyceraldehyde-3-phosphate dehydrogenase-like, C-terminal domain"/>
    <property type="match status" value="1"/>
</dbReference>
<evidence type="ECO:0000259" key="2">
    <source>
        <dbReference type="Pfam" id="PF01408"/>
    </source>
</evidence>
<protein>
    <submittedName>
        <fullName evidence="4">Oxidoreductase-like protein family</fullName>
    </submittedName>
</protein>
<evidence type="ECO:0000313" key="4">
    <source>
        <dbReference type="EMBL" id="KAF2490038.1"/>
    </source>
</evidence>
<dbReference type="GO" id="GO:0005737">
    <property type="term" value="C:cytoplasm"/>
    <property type="evidence" value="ECO:0007669"/>
    <property type="project" value="TreeGrafter"/>
</dbReference>
<dbReference type="Pfam" id="PF01408">
    <property type="entry name" value="GFO_IDH_MocA"/>
    <property type="match status" value="1"/>
</dbReference>
<dbReference type="InterPro" id="IPR036291">
    <property type="entry name" value="NAD(P)-bd_dom_sf"/>
</dbReference>
<dbReference type="GO" id="GO:0016491">
    <property type="term" value="F:oxidoreductase activity"/>
    <property type="evidence" value="ECO:0007669"/>
    <property type="project" value="TreeGrafter"/>
</dbReference>
<reference evidence="4" key="1">
    <citation type="journal article" date="2020" name="Stud. Mycol.">
        <title>101 Dothideomycetes genomes: a test case for predicting lifestyles and emergence of pathogens.</title>
        <authorList>
            <person name="Haridas S."/>
            <person name="Albert R."/>
            <person name="Binder M."/>
            <person name="Bloem J."/>
            <person name="Labutti K."/>
            <person name="Salamov A."/>
            <person name="Andreopoulos B."/>
            <person name="Baker S."/>
            <person name="Barry K."/>
            <person name="Bills G."/>
            <person name="Bluhm B."/>
            <person name="Cannon C."/>
            <person name="Castanera R."/>
            <person name="Culley D."/>
            <person name="Daum C."/>
            <person name="Ezra D."/>
            <person name="Gonzalez J."/>
            <person name="Henrissat B."/>
            <person name="Kuo A."/>
            <person name="Liang C."/>
            <person name="Lipzen A."/>
            <person name="Lutzoni F."/>
            <person name="Magnuson J."/>
            <person name="Mondo S."/>
            <person name="Nolan M."/>
            <person name="Ohm R."/>
            <person name="Pangilinan J."/>
            <person name="Park H.-J."/>
            <person name="Ramirez L."/>
            <person name="Alfaro M."/>
            <person name="Sun H."/>
            <person name="Tritt A."/>
            <person name="Yoshinaga Y."/>
            <person name="Zwiers L.-H."/>
            <person name="Turgeon B."/>
            <person name="Goodwin S."/>
            <person name="Spatafora J."/>
            <person name="Crous P."/>
            <person name="Grigoriev I."/>
        </authorList>
    </citation>
    <scope>NUCLEOTIDE SEQUENCE</scope>
    <source>
        <strain evidence="4">CBS 269.34</strain>
    </source>
</reference>
<dbReference type="PANTHER" id="PTHR42840">
    <property type="entry name" value="NAD(P)-BINDING ROSSMANN-FOLD SUPERFAMILY PROTEIN-RELATED"/>
    <property type="match status" value="1"/>
</dbReference>
<dbReference type="EMBL" id="MU004198">
    <property type="protein sequence ID" value="KAF2490038.1"/>
    <property type="molecule type" value="Genomic_DNA"/>
</dbReference>
<name>A0A6A6QC67_9PEZI</name>
<dbReference type="PANTHER" id="PTHR42840:SF5">
    <property type="entry name" value="NAD(P)-BINDING ROSSMANN-FOLD SUPERFAMILY PROTEIN"/>
    <property type="match status" value="1"/>
</dbReference>
<dbReference type="InterPro" id="IPR004104">
    <property type="entry name" value="Gfo/Idh/MocA-like_OxRdtase_C"/>
</dbReference>
<proteinExistence type="predicted"/>
<feature type="domain" description="Gfo/Idh/MocA-like oxidoreductase N-terminal" evidence="2">
    <location>
        <begin position="29"/>
        <end position="135"/>
    </location>
</feature>
<dbReference type="Pfam" id="PF02894">
    <property type="entry name" value="GFO_IDH_MocA_C"/>
    <property type="match status" value="1"/>
</dbReference>
<dbReference type="Gene3D" id="3.40.50.720">
    <property type="entry name" value="NAD(P)-binding Rossmann-like Domain"/>
    <property type="match status" value="1"/>
</dbReference>
<accession>A0A6A6QC67</accession>